<organism evidence="1 2">
    <name type="scientific">Oculimacula yallundae</name>
    <dbReference type="NCBI Taxonomy" id="86028"/>
    <lineage>
        <taxon>Eukaryota</taxon>
        <taxon>Fungi</taxon>
        <taxon>Dikarya</taxon>
        <taxon>Ascomycota</taxon>
        <taxon>Pezizomycotina</taxon>
        <taxon>Leotiomycetes</taxon>
        <taxon>Helotiales</taxon>
        <taxon>Ploettnerulaceae</taxon>
        <taxon>Oculimacula</taxon>
    </lineage>
</organism>
<reference evidence="1 2" key="1">
    <citation type="journal article" date="2024" name="Commun. Biol.">
        <title>Comparative genomic analysis of thermophilic fungi reveals convergent evolutionary adaptations and gene losses.</title>
        <authorList>
            <person name="Steindorff A.S."/>
            <person name="Aguilar-Pontes M.V."/>
            <person name="Robinson A.J."/>
            <person name="Andreopoulos B."/>
            <person name="LaButti K."/>
            <person name="Kuo A."/>
            <person name="Mondo S."/>
            <person name="Riley R."/>
            <person name="Otillar R."/>
            <person name="Haridas S."/>
            <person name="Lipzen A."/>
            <person name="Grimwood J."/>
            <person name="Schmutz J."/>
            <person name="Clum A."/>
            <person name="Reid I.D."/>
            <person name="Moisan M.C."/>
            <person name="Butler G."/>
            <person name="Nguyen T.T.M."/>
            <person name="Dewar K."/>
            <person name="Conant G."/>
            <person name="Drula E."/>
            <person name="Henrissat B."/>
            <person name="Hansel C."/>
            <person name="Singer S."/>
            <person name="Hutchinson M.I."/>
            <person name="de Vries R.P."/>
            <person name="Natvig D.O."/>
            <person name="Powell A.J."/>
            <person name="Tsang A."/>
            <person name="Grigoriev I.V."/>
        </authorList>
    </citation>
    <scope>NUCLEOTIDE SEQUENCE [LARGE SCALE GENOMIC DNA]</scope>
    <source>
        <strain evidence="1 2">CBS 494.80</strain>
    </source>
</reference>
<gene>
    <name evidence="1" type="ORF">VTL71DRAFT_11178</name>
</gene>
<protein>
    <submittedName>
        <fullName evidence="1">Uncharacterized protein</fullName>
    </submittedName>
</protein>
<accession>A0ABR4CVJ1</accession>
<proteinExistence type="predicted"/>
<comment type="caution">
    <text evidence="1">The sequence shown here is derived from an EMBL/GenBank/DDBJ whole genome shotgun (WGS) entry which is preliminary data.</text>
</comment>
<evidence type="ECO:0000313" key="2">
    <source>
        <dbReference type="Proteomes" id="UP001595075"/>
    </source>
</evidence>
<dbReference type="EMBL" id="JAZHXI010000003">
    <property type="protein sequence ID" value="KAL2073852.1"/>
    <property type="molecule type" value="Genomic_DNA"/>
</dbReference>
<dbReference type="Proteomes" id="UP001595075">
    <property type="component" value="Unassembled WGS sequence"/>
</dbReference>
<name>A0ABR4CVJ1_9HELO</name>
<sequence>MSTSEIPLRRLSVNGYTHSISSTKSTLPPLYASSFESTGQGLLPSLLPSFKPTLALQIQARGVGLVTLGLSKYELCIPIFAFGENSMVNRPKWLSIRPSKKSGTCCLVDAEDESQTPIARTTYRWGPGRPPVVRIGADENAFAESDEDELPIDCDFNTKAMLAKINDKNSFSGVSSAGRGGADEFPLTVNHLLTRTVQFTSPRYGTFEWRYCSRKEKAAFPSTSTSVSSAPNNLLVLEKIFKNGHGKEIGRLRVAQLIRNDETRTPGTKRSSAGNGGRLEMCLSRGGDDGEDEVLIDEVTVVATVLVMLKKEIDKQD</sequence>
<evidence type="ECO:0000313" key="1">
    <source>
        <dbReference type="EMBL" id="KAL2073852.1"/>
    </source>
</evidence>
<keyword evidence="2" id="KW-1185">Reference proteome</keyword>